<keyword evidence="5 7" id="KW-0319">Glycerol metabolism</keyword>
<comment type="catalytic activity">
    <reaction evidence="7">
        <text>glycerol + ATP = sn-glycerol 3-phosphate + ADP + H(+)</text>
        <dbReference type="Rhea" id="RHEA:21644"/>
        <dbReference type="ChEBI" id="CHEBI:15378"/>
        <dbReference type="ChEBI" id="CHEBI:17754"/>
        <dbReference type="ChEBI" id="CHEBI:30616"/>
        <dbReference type="ChEBI" id="CHEBI:57597"/>
        <dbReference type="ChEBI" id="CHEBI:456216"/>
        <dbReference type="EC" id="2.7.1.30"/>
    </reaction>
</comment>
<evidence type="ECO:0000256" key="5">
    <source>
        <dbReference type="ARBA" id="ARBA00022798"/>
    </source>
</evidence>
<dbReference type="EC" id="2.7.1.30" evidence="7"/>
<keyword evidence="13" id="KW-1185">Reference proteome</keyword>
<dbReference type="CDD" id="cd07786">
    <property type="entry name" value="FGGY_EcGK_like"/>
    <property type="match status" value="1"/>
</dbReference>
<feature type="binding site" evidence="7">
    <location>
        <position position="267"/>
    </location>
    <ligand>
        <name>ATP</name>
        <dbReference type="ChEBI" id="CHEBI:30616"/>
    </ligand>
</feature>
<feature type="binding site" evidence="7">
    <location>
        <position position="411"/>
    </location>
    <ligand>
        <name>ATP</name>
        <dbReference type="ChEBI" id="CHEBI:30616"/>
    </ligand>
</feature>
<comment type="similarity">
    <text evidence="1 7 8">Belongs to the FGGY kinase family.</text>
</comment>
<feature type="binding site" evidence="7">
    <location>
        <position position="13"/>
    </location>
    <ligand>
        <name>ADP</name>
        <dbReference type="ChEBI" id="CHEBI:456216"/>
    </ligand>
</feature>
<feature type="binding site" evidence="7">
    <location>
        <position position="267"/>
    </location>
    <ligand>
        <name>ADP</name>
        <dbReference type="ChEBI" id="CHEBI:456216"/>
    </ligand>
</feature>
<proteinExistence type="inferred from homology"/>
<feature type="compositionally biased region" description="Acidic residues" evidence="9">
    <location>
        <begin position="497"/>
        <end position="507"/>
    </location>
</feature>
<dbReference type="Pfam" id="PF02782">
    <property type="entry name" value="FGGY_C"/>
    <property type="match status" value="1"/>
</dbReference>
<dbReference type="SUPFAM" id="SSF53067">
    <property type="entry name" value="Actin-like ATPase domain"/>
    <property type="match status" value="2"/>
</dbReference>
<evidence type="ECO:0000313" key="12">
    <source>
        <dbReference type="EMBL" id="MCE5171989.1"/>
    </source>
</evidence>
<feature type="binding site" evidence="7">
    <location>
        <position position="310"/>
    </location>
    <ligand>
        <name>ATP</name>
        <dbReference type="ChEBI" id="CHEBI:30616"/>
    </ligand>
</feature>
<evidence type="ECO:0000256" key="1">
    <source>
        <dbReference type="ARBA" id="ARBA00009156"/>
    </source>
</evidence>
<feature type="binding site" evidence="7">
    <location>
        <position position="245"/>
    </location>
    <ligand>
        <name>sn-glycerol 3-phosphate</name>
        <dbReference type="ChEBI" id="CHEBI:57597"/>
    </ligand>
</feature>
<organism evidence="12 13">
    <name type="scientific">Paenibacillus profundus</name>
    <dbReference type="NCBI Taxonomy" id="1173085"/>
    <lineage>
        <taxon>Bacteria</taxon>
        <taxon>Bacillati</taxon>
        <taxon>Bacillota</taxon>
        <taxon>Bacilli</taxon>
        <taxon>Bacillales</taxon>
        <taxon>Paenibacillaceae</taxon>
        <taxon>Paenibacillus</taxon>
    </lineage>
</organism>
<keyword evidence="6 7" id="KW-0067">ATP-binding</keyword>
<feature type="binding site" evidence="7">
    <location>
        <position position="84"/>
    </location>
    <ligand>
        <name>sn-glycerol 3-phosphate</name>
        <dbReference type="ChEBI" id="CHEBI:57597"/>
    </ligand>
</feature>
<feature type="binding site" evidence="7">
    <location>
        <position position="13"/>
    </location>
    <ligand>
        <name>ATP</name>
        <dbReference type="ChEBI" id="CHEBI:30616"/>
    </ligand>
</feature>
<feature type="binding site" evidence="7">
    <location>
        <position position="17"/>
    </location>
    <ligand>
        <name>ADP</name>
        <dbReference type="ChEBI" id="CHEBI:456216"/>
    </ligand>
</feature>
<feature type="binding site" evidence="7">
    <location>
        <position position="83"/>
    </location>
    <ligand>
        <name>glycerol</name>
        <dbReference type="ChEBI" id="CHEBI:17754"/>
    </ligand>
</feature>
<evidence type="ECO:0000256" key="4">
    <source>
        <dbReference type="ARBA" id="ARBA00022777"/>
    </source>
</evidence>
<feature type="binding site" evidence="7">
    <location>
        <position position="245"/>
    </location>
    <ligand>
        <name>glycerol</name>
        <dbReference type="ChEBI" id="CHEBI:17754"/>
    </ligand>
</feature>
<comment type="activity regulation">
    <text evidence="7">Activated by phosphorylation and inhibited by fructose 1,6-bisphosphate (FBP).</text>
</comment>
<evidence type="ECO:0000256" key="3">
    <source>
        <dbReference type="ARBA" id="ARBA00022741"/>
    </source>
</evidence>
<comment type="caution">
    <text evidence="7">Lacks conserved residue(s) required for the propagation of feature annotation.</text>
</comment>
<feature type="binding site" evidence="7">
    <location>
        <position position="83"/>
    </location>
    <ligand>
        <name>sn-glycerol 3-phosphate</name>
        <dbReference type="ChEBI" id="CHEBI:57597"/>
    </ligand>
</feature>
<evidence type="ECO:0000256" key="6">
    <source>
        <dbReference type="ARBA" id="ARBA00022840"/>
    </source>
</evidence>
<keyword evidence="4 7" id="KW-0418">Kinase</keyword>
<feature type="binding site" evidence="7">
    <location>
        <position position="15"/>
    </location>
    <ligand>
        <name>ATP</name>
        <dbReference type="ChEBI" id="CHEBI:30616"/>
    </ligand>
</feature>
<evidence type="ECO:0000256" key="8">
    <source>
        <dbReference type="RuleBase" id="RU003733"/>
    </source>
</evidence>
<accession>A0ABS8YLB5</accession>
<feature type="binding site" evidence="7">
    <location>
        <position position="415"/>
    </location>
    <ligand>
        <name>ADP</name>
        <dbReference type="ChEBI" id="CHEBI:456216"/>
    </ligand>
</feature>
<dbReference type="InterPro" id="IPR005999">
    <property type="entry name" value="Glycerol_kin"/>
</dbReference>
<dbReference type="PANTHER" id="PTHR10196:SF69">
    <property type="entry name" value="GLYCEROL KINASE"/>
    <property type="match status" value="1"/>
</dbReference>
<evidence type="ECO:0000259" key="10">
    <source>
        <dbReference type="Pfam" id="PF00370"/>
    </source>
</evidence>
<dbReference type="InterPro" id="IPR018485">
    <property type="entry name" value="FGGY_C"/>
</dbReference>
<comment type="caution">
    <text evidence="12">The sequence shown here is derived from an EMBL/GenBank/DDBJ whole genome shotgun (WGS) entry which is preliminary data.</text>
</comment>
<feature type="binding site" evidence="7">
    <location>
        <position position="246"/>
    </location>
    <ligand>
        <name>glycerol</name>
        <dbReference type="ChEBI" id="CHEBI:17754"/>
    </ligand>
</feature>
<protein>
    <recommendedName>
        <fullName evidence="7">Glycerol kinase</fullName>
        <ecNumber evidence="7">2.7.1.30</ecNumber>
    </recommendedName>
    <alternativeName>
        <fullName evidence="7">ATP:glycerol 3-phosphotransferase</fullName>
    </alternativeName>
    <alternativeName>
        <fullName evidence="7">Glycerokinase</fullName>
        <shortName evidence="7">GK</shortName>
    </alternativeName>
</protein>
<feature type="region of interest" description="Disordered" evidence="9">
    <location>
        <begin position="495"/>
        <end position="517"/>
    </location>
</feature>
<comment type="subunit">
    <text evidence="7">Homotetramer and homodimer (in equilibrium).</text>
</comment>
<evidence type="ECO:0000256" key="7">
    <source>
        <dbReference type="HAMAP-Rule" id="MF_00186"/>
    </source>
</evidence>
<dbReference type="InterPro" id="IPR043129">
    <property type="entry name" value="ATPase_NBD"/>
</dbReference>
<feature type="domain" description="Carbohydrate kinase FGGY C-terminal" evidence="11">
    <location>
        <begin position="262"/>
        <end position="450"/>
    </location>
</feature>
<keyword evidence="3 7" id="KW-0547">Nucleotide-binding</keyword>
<feature type="binding site" evidence="7">
    <location>
        <position position="14"/>
    </location>
    <ligand>
        <name>ATP</name>
        <dbReference type="ChEBI" id="CHEBI:30616"/>
    </ligand>
</feature>
<dbReference type="Gene3D" id="3.30.420.40">
    <property type="match status" value="2"/>
</dbReference>
<dbReference type="Pfam" id="PF00370">
    <property type="entry name" value="FGGY_N"/>
    <property type="match status" value="1"/>
</dbReference>
<feature type="binding site" evidence="7">
    <location>
        <position position="13"/>
    </location>
    <ligand>
        <name>sn-glycerol 3-phosphate</name>
        <dbReference type="ChEBI" id="CHEBI:57597"/>
    </ligand>
</feature>
<evidence type="ECO:0000256" key="9">
    <source>
        <dbReference type="SAM" id="MobiDB-lite"/>
    </source>
</evidence>
<dbReference type="NCBIfam" id="TIGR01311">
    <property type="entry name" value="glycerol_kin"/>
    <property type="match status" value="1"/>
</dbReference>
<feature type="domain" description="Carbohydrate kinase FGGY N-terminal" evidence="10">
    <location>
        <begin position="6"/>
        <end position="252"/>
    </location>
</feature>
<gene>
    <name evidence="7 12" type="primary">glpK</name>
    <name evidence="12" type="ORF">LQV63_22155</name>
</gene>
<comment type="pathway">
    <text evidence="7">Polyol metabolism; glycerol degradation via glycerol kinase pathway; sn-glycerol 3-phosphate from glycerol: step 1/1.</text>
</comment>
<dbReference type="InterPro" id="IPR000577">
    <property type="entry name" value="Carb_kinase_FGGY"/>
</dbReference>
<evidence type="ECO:0000256" key="2">
    <source>
        <dbReference type="ARBA" id="ARBA00022679"/>
    </source>
</evidence>
<sequence length="517" mass="57144">MDKKFILAFDQGTTSSRAILFDHSGDIVSVAQKEFTQLYPRPGWVEHDPMEIWGTQSGVAREVLERTGIRPQEVTAIGITNQRETVIVWDKHTGKPIHNAIVWQDRRTSGICDELAARGLTDPIREKTGLVLDAYFSGTKVKWILDHVEGARERAEKGELLFGTVDTWLIWNLTRGTTFATDYSNASRTMLYNINKLEWDEELLEWLDIPAAMLPEVKPSSGIFGYTDEHTFGGAEIPIAGVAGDQQAALFGQACFEPGEAKNTYGTGCFMLMNTGERAVASKSGLLTTIAWGIDGKVNYALEGSIFIAGAAIQWLRDGLKMIDSAPDSEYYAGKVDSSDGVYVVPAFVGLGAPYWDMYARGAIFGLTRGSSKEHIVRATLESLSYQTKDVLSAMEADSGITLQALRVDGGAVANNLLMQFQADMLDVNVERPKVTETTAFGAASLAGLAVQFWNIDDLKKTKKLDRTFSPQMEEANRNKLYKGWKKAVERTMAWEREDEEDQEEADASGNKEEIKA</sequence>
<feature type="binding site" evidence="7">
    <location>
        <position position="135"/>
    </location>
    <ligand>
        <name>glycerol</name>
        <dbReference type="ChEBI" id="CHEBI:17754"/>
    </ligand>
</feature>
<dbReference type="InterPro" id="IPR018484">
    <property type="entry name" value="FGGY_N"/>
</dbReference>
<feature type="binding site" evidence="7">
    <location>
        <position position="84"/>
    </location>
    <ligand>
        <name>glycerol</name>
        <dbReference type="ChEBI" id="CHEBI:17754"/>
    </ligand>
</feature>
<feature type="binding site" evidence="7">
    <location>
        <position position="411"/>
    </location>
    <ligand>
        <name>ADP</name>
        <dbReference type="ChEBI" id="CHEBI:456216"/>
    </ligand>
</feature>
<dbReference type="HAMAP" id="MF_00186">
    <property type="entry name" value="Glycerol_kin"/>
    <property type="match status" value="1"/>
</dbReference>
<evidence type="ECO:0000259" key="11">
    <source>
        <dbReference type="Pfam" id="PF02782"/>
    </source>
</evidence>
<evidence type="ECO:0000313" key="13">
    <source>
        <dbReference type="Proteomes" id="UP001199916"/>
    </source>
</evidence>
<dbReference type="GO" id="GO:0004370">
    <property type="term" value="F:glycerol kinase activity"/>
    <property type="evidence" value="ECO:0007669"/>
    <property type="project" value="UniProtKB-EC"/>
</dbReference>
<dbReference type="PANTHER" id="PTHR10196">
    <property type="entry name" value="SUGAR KINASE"/>
    <property type="match status" value="1"/>
</dbReference>
<name>A0ABS8YLB5_9BACL</name>
<feature type="binding site" evidence="7">
    <location>
        <position position="135"/>
    </location>
    <ligand>
        <name>sn-glycerol 3-phosphate</name>
        <dbReference type="ChEBI" id="CHEBI:57597"/>
    </ligand>
</feature>
<dbReference type="PROSITE" id="PS00933">
    <property type="entry name" value="FGGY_KINASES_1"/>
    <property type="match status" value="1"/>
</dbReference>
<dbReference type="NCBIfam" id="NF000756">
    <property type="entry name" value="PRK00047.1"/>
    <property type="match status" value="1"/>
</dbReference>
<reference evidence="12 13" key="1">
    <citation type="submission" date="2021-11" db="EMBL/GenBank/DDBJ databases">
        <title>Draft genome sequence of Paenibacillus profundus YoMME, a new Gram-positive bacteria with exoelectrogenic properties.</title>
        <authorList>
            <person name="Hubenova Y."/>
            <person name="Hubenova E."/>
            <person name="Manasiev Y."/>
            <person name="Peykov S."/>
            <person name="Mitov M."/>
        </authorList>
    </citation>
    <scope>NUCLEOTIDE SEQUENCE [LARGE SCALE GENOMIC DNA]</scope>
    <source>
        <strain evidence="12 13">YoMME</strain>
    </source>
</reference>
<keyword evidence="2 7" id="KW-0808">Transferase</keyword>
<feature type="binding site" evidence="7">
    <location>
        <position position="314"/>
    </location>
    <ligand>
        <name>ATP</name>
        <dbReference type="ChEBI" id="CHEBI:30616"/>
    </ligand>
</feature>
<dbReference type="RefSeq" id="WP_233698305.1">
    <property type="nucleotide sequence ID" value="NZ_JAJNBZ010000023.1"/>
</dbReference>
<dbReference type="Proteomes" id="UP001199916">
    <property type="component" value="Unassembled WGS sequence"/>
</dbReference>
<dbReference type="EMBL" id="JAJNBZ010000023">
    <property type="protein sequence ID" value="MCE5171989.1"/>
    <property type="molecule type" value="Genomic_DNA"/>
</dbReference>
<feature type="binding site" evidence="7">
    <location>
        <position position="310"/>
    </location>
    <ligand>
        <name>ADP</name>
        <dbReference type="ChEBI" id="CHEBI:456216"/>
    </ligand>
</feature>
<comment type="function">
    <text evidence="7">Key enzyme in the regulation of glycerol uptake and metabolism. Catalyzes the phosphorylation of glycerol to yield sn-glycerol 3-phosphate.</text>
</comment>
<dbReference type="PROSITE" id="PS00445">
    <property type="entry name" value="FGGY_KINASES_2"/>
    <property type="match status" value="1"/>
</dbReference>
<dbReference type="PIRSF" id="PIRSF000538">
    <property type="entry name" value="GlpK"/>
    <property type="match status" value="1"/>
</dbReference>
<dbReference type="InterPro" id="IPR018483">
    <property type="entry name" value="Carb_kinase_FGGY_CS"/>
</dbReference>